<evidence type="ECO:0000256" key="1">
    <source>
        <dbReference type="ARBA" id="ARBA00009451"/>
    </source>
</evidence>
<dbReference type="InterPro" id="IPR001063">
    <property type="entry name" value="Ribosomal_uL22"/>
</dbReference>
<comment type="similarity">
    <text evidence="1 7 8">Belongs to the universal ribosomal protein uL22 family.</text>
</comment>
<organism evidence="12 13">
    <name type="scientific">Candidatus Doudnabacteria bacterium RIFCSPHIGHO2_12_FULL_48_16</name>
    <dbReference type="NCBI Taxonomy" id="1817838"/>
    <lineage>
        <taxon>Bacteria</taxon>
        <taxon>Candidatus Doudnaibacteriota</taxon>
    </lineage>
</organism>
<comment type="function">
    <text evidence="7 10">This protein binds specifically to 23S rRNA; its binding is stimulated by other ribosomal proteins, e.g., L4, L17, and L20. It is important during the early stages of 50S assembly. It makes multiple contacts with different domains of the 23S rRNA in the assembled 50S subunit and ribosome.</text>
</comment>
<dbReference type="GO" id="GO:0003735">
    <property type="term" value="F:structural constituent of ribosome"/>
    <property type="evidence" value="ECO:0007669"/>
    <property type="project" value="InterPro"/>
</dbReference>
<evidence type="ECO:0000256" key="11">
    <source>
        <dbReference type="SAM" id="MobiDB-lite"/>
    </source>
</evidence>
<evidence type="ECO:0000256" key="10">
    <source>
        <dbReference type="RuleBase" id="RU004008"/>
    </source>
</evidence>
<sequence length="194" mass="21890">MAQEKSKIKEVKAFARYIHVSPRKLRLVADLVRTNSVDVALEQLRFSSKNAALPLTKVINSAIANAIHNFNLNRDNLYIKSVTIDGGPVFKRYAPRAQGRAFVERKRTSHINLVLGERAPKKSVSKRSIFTLRPKSTEPAVPKGRASFNEVEREAGEVEPTKQQGPKLAPRSSEKRKNSFISLKRRLFNRKSGE</sequence>
<comment type="caution">
    <text evidence="12">The sequence shown here is derived from an EMBL/GenBank/DDBJ whole genome shotgun (WGS) entry which is preliminary data.</text>
</comment>
<dbReference type="CDD" id="cd00336">
    <property type="entry name" value="Ribosomal_L22"/>
    <property type="match status" value="1"/>
</dbReference>
<dbReference type="NCBIfam" id="TIGR01044">
    <property type="entry name" value="rplV_bact"/>
    <property type="match status" value="1"/>
</dbReference>
<evidence type="ECO:0000256" key="6">
    <source>
        <dbReference type="ARBA" id="ARBA00035207"/>
    </source>
</evidence>
<dbReference type="PANTHER" id="PTHR13501:SF8">
    <property type="entry name" value="LARGE RIBOSOMAL SUBUNIT PROTEIN UL22M"/>
    <property type="match status" value="1"/>
</dbReference>
<dbReference type="Pfam" id="PF00237">
    <property type="entry name" value="Ribosomal_L22"/>
    <property type="match status" value="1"/>
</dbReference>
<comment type="function">
    <text evidence="7">The globular domain of the protein is located near the polypeptide exit tunnel on the outside of the subunit, while an extended beta-hairpin is found that lines the wall of the exit tunnel in the center of the 70S ribosome.</text>
</comment>
<dbReference type="InterPro" id="IPR005727">
    <property type="entry name" value="Ribosomal_uL22_bac/chlpt-type"/>
</dbReference>
<keyword evidence="2 7" id="KW-0699">rRNA-binding</keyword>
<feature type="region of interest" description="Disordered" evidence="11">
    <location>
        <begin position="135"/>
        <end position="194"/>
    </location>
</feature>
<keyword evidence="4 7" id="KW-0689">Ribosomal protein</keyword>
<dbReference type="InterPro" id="IPR047867">
    <property type="entry name" value="Ribosomal_uL22_bac/org-type"/>
</dbReference>
<name>A0A1F5PJ78_9BACT</name>
<dbReference type="HAMAP" id="MF_01331_B">
    <property type="entry name" value="Ribosomal_uL22_B"/>
    <property type="match status" value="1"/>
</dbReference>
<evidence type="ECO:0000256" key="3">
    <source>
        <dbReference type="ARBA" id="ARBA00022884"/>
    </source>
</evidence>
<keyword evidence="3 7" id="KW-0694">RNA-binding</keyword>
<evidence type="ECO:0000256" key="7">
    <source>
        <dbReference type="HAMAP-Rule" id="MF_01331"/>
    </source>
</evidence>
<reference evidence="12 13" key="1">
    <citation type="journal article" date="2016" name="Nat. Commun.">
        <title>Thousands of microbial genomes shed light on interconnected biogeochemical processes in an aquifer system.</title>
        <authorList>
            <person name="Anantharaman K."/>
            <person name="Brown C.T."/>
            <person name="Hug L.A."/>
            <person name="Sharon I."/>
            <person name="Castelle C.J."/>
            <person name="Probst A.J."/>
            <person name="Thomas B.C."/>
            <person name="Singh A."/>
            <person name="Wilkins M.J."/>
            <person name="Karaoz U."/>
            <person name="Brodie E.L."/>
            <person name="Williams K.H."/>
            <person name="Hubbard S.S."/>
            <person name="Banfield J.F."/>
        </authorList>
    </citation>
    <scope>NUCLEOTIDE SEQUENCE [LARGE SCALE GENOMIC DNA]</scope>
</reference>
<dbReference type="PROSITE" id="PS00464">
    <property type="entry name" value="RIBOSOMAL_L22"/>
    <property type="match status" value="1"/>
</dbReference>
<feature type="compositionally biased region" description="Basic residues" evidence="11">
    <location>
        <begin position="183"/>
        <end position="194"/>
    </location>
</feature>
<dbReference type="InterPro" id="IPR018260">
    <property type="entry name" value="Ribosomal_uL22_CS"/>
</dbReference>
<dbReference type="PANTHER" id="PTHR13501">
    <property type="entry name" value="CHLOROPLAST 50S RIBOSOMAL PROTEIN L22-RELATED"/>
    <property type="match status" value="1"/>
</dbReference>
<accession>A0A1F5PJ78</accession>
<proteinExistence type="inferred from homology"/>
<evidence type="ECO:0000256" key="2">
    <source>
        <dbReference type="ARBA" id="ARBA00022730"/>
    </source>
</evidence>
<dbReference type="Gene3D" id="3.90.470.10">
    <property type="entry name" value="Ribosomal protein L22/L17"/>
    <property type="match status" value="1"/>
</dbReference>
<evidence type="ECO:0000313" key="12">
    <source>
        <dbReference type="EMBL" id="OGE90008.1"/>
    </source>
</evidence>
<dbReference type="GO" id="GO:0006412">
    <property type="term" value="P:translation"/>
    <property type="evidence" value="ECO:0007669"/>
    <property type="project" value="UniProtKB-UniRule"/>
</dbReference>
<feature type="compositionally biased region" description="Basic and acidic residues" evidence="11">
    <location>
        <begin position="150"/>
        <end position="160"/>
    </location>
</feature>
<dbReference type="GO" id="GO:0022625">
    <property type="term" value="C:cytosolic large ribosomal subunit"/>
    <property type="evidence" value="ECO:0007669"/>
    <property type="project" value="TreeGrafter"/>
</dbReference>
<evidence type="ECO:0000256" key="4">
    <source>
        <dbReference type="ARBA" id="ARBA00022980"/>
    </source>
</evidence>
<dbReference type="GO" id="GO:0019843">
    <property type="term" value="F:rRNA binding"/>
    <property type="evidence" value="ECO:0007669"/>
    <property type="project" value="UniProtKB-UniRule"/>
</dbReference>
<comment type="subunit">
    <text evidence="7 9">Part of the 50S ribosomal subunit.</text>
</comment>
<dbReference type="Proteomes" id="UP000177682">
    <property type="component" value="Unassembled WGS sequence"/>
</dbReference>
<evidence type="ECO:0000313" key="13">
    <source>
        <dbReference type="Proteomes" id="UP000177682"/>
    </source>
</evidence>
<dbReference type="AlphaFoldDB" id="A0A1F5PJ78"/>
<evidence type="ECO:0000256" key="5">
    <source>
        <dbReference type="ARBA" id="ARBA00023274"/>
    </source>
</evidence>
<evidence type="ECO:0000256" key="8">
    <source>
        <dbReference type="RuleBase" id="RU004005"/>
    </source>
</evidence>
<dbReference type="InterPro" id="IPR036394">
    <property type="entry name" value="Ribosomal_uL22_sf"/>
</dbReference>
<evidence type="ECO:0000256" key="9">
    <source>
        <dbReference type="RuleBase" id="RU004006"/>
    </source>
</evidence>
<gene>
    <name evidence="7" type="primary">rplV</name>
    <name evidence="12" type="ORF">A3E29_02765</name>
</gene>
<protein>
    <recommendedName>
        <fullName evidence="6 7">Large ribosomal subunit protein uL22</fullName>
    </recommendedName>
</protein>
<dbReference type="EMBL" id="MFEY01000007">
    <property type="protein sequence ID" value="OGE90008.1"/>
    <property type="molecule type" value="Genomic_DNA"/>
</dbReference>
<dbReference type="SUPFAM" id="SSF54843">
    <property type="entry name" value="Ribosomal protein L22"/>
    <property type="match status" value="1"/>
</dbReference>
<keyword evidence="5 7" id="KW-0687">Ribonucleoprotein</keyword>